<feature type="transmembrane region" description="Helical" evidence="6">
    <location>
        <begin position="212"/>
        <end position="231"/>
    </location>
</feature>
<dbReference type="RefSeq" id="WP_022612055.1">
    <property type="nucleotide sequence ID" value="NZ_LK391965.1"/>
</dbReference>
<dbReference type="EMBL" id="CAOF01000113">
    <property type="protein sequence ID" value="CCO47152.1"/>
    <property type="molecule type" value="Genomic_DNA"/>
</dbReference>
<dbReference type="InterPro" id="IPR000620">
    <property type="entry name" value="EamA_dom"/>
</dbReference>
<dbReference type="Proteomes" id="UP000018211">
    <property type="component" value="Unassembled WGS sequence"/>
</dbReference>
<dbReference type="InterPro" id="IPR050638">
    <property type="entry name" value="AA-Vitamin_Transporters"/>
</dbReference>
<dbReference type="SUPFAM" id="SSF103481">
    <property type="entry name" value="Multidrug resistance efflux transporter EmrE"/>
    <property type="match status" value="1"/>
</dbReference>
<dbReference type="GO" id="GO:0016020">
    <property type="term" value="C:membrane"/>
    <property type="evidence" value="ECO:0007669"/>
    <property type="project" value="UniProtKB-SubCell"/>
</dbReference>
<dbReference type="Pfam" id="PF00892">
    <property type="entry name" value="EamA"/>
    <property type="match status" value="1"/>
</dbReference>
<feature type="transmembrane region" description="Helical" evidence="6">
    <location>
        <begin position="238"/>
        <end position="259"/>
    </location>
</feature>
<gene>
    <name evidence="8" type="ORF">VIBNISOn1_230051</name>
</gene>
<evidence type="ECO:0000256" key="5">
    <source>
        <dbReference type="ARBA" id="ARBA00023136"/>
    </source>
</evidence>
<evidence type="ECO:0000313" key="8">
    <source>
        <dbReference type="EMBL" id="CCO47152.1"/>
    </source>
</evidence>
<evidence type="ECO:0000256" key="4">
    <source>
        <dbReference type="ARBA" id="ARBA00022989"/>
    </source>
</evidence>
<organism evidence="8 9">
    <name type="scientific">Vibrio nigripulchritudo SOn1</name>
    <dbReference type="NCBI Taxonomy" id="1238450"/>
    <lineage>
        <taxon>Bacteria</taxon>
        <taxon>Pseudomonadati</taxon>
        <taxon>Pseudomonadota</taxon>
        <taxon>Gammaproteobacteria</taxon>
        <taxon>Vibrionales</taxon>
        <taxon>Vibrionaceae</taxon>
        <taxon>Vibrio</taxon>
    </lineage>
</organism>
<feature type="domain" description="EamA" evidence="7">
    <location>
        <begin position="3"/>
        <end position="128"/>
    </location>
</feature>
<keyword evidence="3 6" id="KW-0812">Transmembrane</keyword>
<evidence type="ECO:0000256" key="6">
    <source>
        <dbReference type="SAM" id="Phobius"/>
    </source>
</evidence>
<protein>
    <submittedName>
        <fullName evidence="8">Permease of the drug/metabolite transporter (DMT) superfamily</fullName>
    </submittedName>
</protein>
<feature type="transmembrane region" description="Helical" evidence="6">
    <location>
        <begin position="135"/>
        <end position="158"/>
    </location>
</feature>
<comment type="subcellular location">
    <subcellularLocation>
        <location evidence="1">Membrane</location>
        <topology evidence="1">Multi-pass membrane protein</topology>
    </subcellularLocation>
</comment>
<feature type="transmembrane region" description="Helical" evidence="6">
    <location>
        <begin position="170"/>
        <end position="192"/>
    </location>
</feature>
<feature type="transmembrane region" description="Helical" evidence="6">
    <location>
        <begin position="28"/>
        <end position="47"/>
    </location>
</feature>
<keyword evidence="5 6" id="KW-0472">Membrane</keyword>
<keyword evidence="4 6" id="KW-1133">Transmembrane helix</keyword>
<reference evidence="8 9" key="1">
    <citation type="journal article" date="2013" name="ISME J.">
        <title>Comparative genomics of pathogenic lineages of Vibrio nigripulchritudo identifies virulence-associated traits.</title>
        <authorList>
            <person name="Goudenege D."/>
            <person name="Labreuche Y."/>
            <person name="Krin E."/>
            <person name="Ansquer D."/>
            <person name="Mangenot S."/>
            <person name="Calteau A."/>
            <person name="Medigue C."/>
            <person name="Mazel D."/>
            <person name="Polz M.F."/>
            <person name="Le Roux F."/>
        </authorList>
    </citation>
    <scope>NUCLEOTIDE SEQUENCE [LARGE SCALE GENOMIC DNA]</scope>
    <source>
        <strain evidence="8 9">SOn1</strain>
    </source>
</reference>
<evidence type="ECO:0000256" key="2">
    <source>
        <dbReference type="ARBA" id="ARBA00007362"/>
    </source>
</evidence>
<evidence type="ECO:0000259" key="7">
    <source>
        <dbReference type="Pfam" id="PF00892"/>
    </source>
</evidence>
<dbReference type="AlphaFoldDB" id="A0AAV2VRH3"/>
<proteinExistence type="inferred from homology"/>
<evidence type="ECO:0000256" key="1">
    <source>
        <dbReference type="ARBA" id="ARBA00004141"/>
    </source>
</evidence>
<feature type="transmembrane region" description="Helical" evidence="6">
    <location>
        <begin position="85"/>
        <end position="105"/>
    </location>
</feature>
<feature type="transmembrane region" description="Helical" evidence="6">
    <location>
        <begin position="59"/>
        <end position="79"/>
    </location>
</feature>
<dbReference type="InterPro" id="IPR037185">
    <property type="entry name" value="EmrE-like"/>
</dbReference>
<dbReference type="PANTHER" id="PTHR32322">
    <property type="entry name" value="INNER MEMBRANE TRANSPORTER"/>
    <property type="match status" value="1"/>
</dbReference>
<accession>A0AAV2VRH3</accession>
<sequence>MNIFLAMIPAFFWGTTYAVTQYTVPDWPPLLLGFVRALPAGLLLFALKPVIPARHQWQPLFILSVINIGAFFAMIFLMAATLPAAISGVGMVSVPIFAMIFQSLWFKKRPSMVQVVSGGILVAFAWFLFDPSQLSLSVVGLVAMFCAICCIVIGSMLTQNLSKDMHWWGVLSWQLIIGGVVLGLVTGLQFWVDPATYQAVLSNDISIRNWAGITWIVLLNTALAYGMYVWLIRKMTVVEFTFSGIANPVAGITGGVLLMNESYSAAQIGLMMGMIAASLLPNFINLWRTKRRIKVSAVKTENTQDNVPVTD</sequence>
<evidence type="ECO:0000256" key="3">
    <source>
        <dbReference type="ARBA" id="ARBA00022692"/>
    </source>
</evidence>
<comment type="similarity">
    <text evidence="2">Belongs to the EamA transporter family.</text>
</comment>
<feature type="transmembrane region" description="Helical" evidence="6">
    <location>
        <begin position="112"/>
        <end position="129"/>
    </location>
</feature>
<evidence type="ECO:0000313" key="9">
    <source>
        <dbReference type="Proteomes" id="UP000018211"/>
    </source>
</evidence>
<dbReference type="PANTHER" id="PTHR32322:SF2">
    <property type="entry name" value="EAMA DOMAIN-CONTAINING PROTEIN"/>
    <property type="match status" value="1"/>
</dbReference>
<name>A0AAV2VRH3_9VIBR</name>
<feature type="transmembrane region" description="Helical" evidence="6">
    <location>
        <begin position="265"/>
        <end position="284"/>
    </location>
</feature>
<comment type="caution">
    <text evidence="8">The sequence shown here is derived from an EMBL/GenBank/DDBJ whole genome shotgun (WGS) entry which is preliminary data.</text>
</comment>